<name>A0A0B0MF49_GOSAR</name>
<reference evidence="2" key="1">
    <citation type="submission" date="2014-09" db="EMBL/GenBank/DDBJ databases">
        <authorList>
            <person name="Mudge J."/>
            <person name="Ramaraj T."/>
            <person name="Lindquist I.E."/>
            <person name="Bharti A.K."/>
            <person name="Sundararajan A."/>
            <person name="Cameron C.T."/>
            <person name="Woodward J.E."/>
            <person name="May G.D."/>
            <person name="Brubaker C."/>
            <person name="Broadhvest J."/>
            <person name="Wilkins T.A."/>
        </authorList>
    </citation>
    <scope>NUCLEOTIDE SEQUENCE</scope>
    <source>
        <strain evidence="2">cv. AKA8401</strain>
    </source>
</reference>
<evidence type="ECO:0000313" key="2">
    <source>
        <dbReference type="Proteomes" id="UP000032142"/>
    </source>
</evidence>
<evidence type="ECO:0000313" key="1">
    <source>
        <dbReference type="EMBL" id="KHF97550.1"/>
    </source>
</evidence>
<comment type="caution">
    <text evidence="1">The sequence shown here is derived from an EMBL/GenBank/DDBJ whole genome shotgun (WGS) entry which is preliminary data.</text>
</comment>
<protein>
    <submittedName>
        <fullName evidence="1">Uncharacterized protein</fullName>
    </submittedName>
</protein>
<keyword evidence="2" id="KW-1185">Reference proteome</keyword>
<organism evidence="1 2">
    <name type="scientific">Gossypium arboreum</name>
    <name type="common">Tree cotton</name>
    <name type="synonym">Gossypium nanking</name>
    <dbReference type="NCBI Taxonomy" id="29729"/>
    <lineage>
        <taxon>Eukaryota</taxon>
        <taxon>Viridiplantae</taxon>
        <taxon>Streptophyta</taxon>
        <taxon>Embryophyta</taxon>
        <taxon>Tracheophyta</taxon>
        <taxon>Spermatophyta</taxon>
        <taxon>Magnoliopsida</taxon>
        <taxon>eudicotyledons</taxon>
        <taxon>Gunneridae</taxon>
        <taxon>Pentapetalae</taxon>
        <taxon>rosids</taxon>
        <taxon>malvids</taxon>
        <taxon>Malvales</taxon>
        <taxon>Malvaceae</taxon>
        <taxon>Malvoideae</taxon>
        <taxon>Gossypium</taxon>
    </lineage>
</organism>
<dbReference type="AlphaFoldDB" id="A0A0B0MF49"/>
<proteinExistence type="predicted"/>
<accession>A0A0B0MF49</accession>
<sequence length="27" mass="3224">MFILAYMTCNRVRNVLRYGVVTCKIKM</sequence>
<dbReference type="EMBL" id="JRRC01010659">
    <property type="protein sequence ID" value="KHF97550.1"/>
    <property type="molecule type" value="Genomic_DNA"/>
</dbReference>
<dbReference type="Proteomes" id="UP000032142">
    <property type="component" value="Unassembled WGS sequence"/>
</dbReference>
<gene>
    <name evidence="1" type="ORF">F383_11422</name>
</gene>